<keyword evidence="1" id="KW-0696">RNA-directed RNA polymerase</keyword>
<keyword evidence="1" id="KW-0548">Nucleotidyltransferase</keyword>
<accession>A0A9E7V1X9</accession>
<dbReference type="GO" id="GO:0003968">
    <property type="term" value="F:RNA-directed RNA polymerase activity"/>
    <property type="evidence" value="ECO:0007669"/>
    <property type="project" value="UniProtKB-KW"/>
</dbReference>
<name>A0A9E7V1X9_9VIRU</name>
<keyword evidence="1" id="KW-0808">Transferase</keyword>
<evidence type="ECO:0000313" key="1">
    <source>
        <dbReference type="EMBL" id="UYL95381.1"/>
    </source>
</evidence>
<organism evidence="1">
    <name type="scientific">Zhangzhou Narna tick virus 3</name>
    <dbReference type="NCBI Taxonomy" id="2972235"/>
    <lineage>
        <taxon>Viruses</taxon>
        <taxon>Riboviria</taxon>
        <taxon>Orthornavirae</taxon>
        <taxon>Lenarviricota</taxon>
        <taxon>Amabiliviricetes</taxon>
        <taxon>Wolframvirales</taxon>
        <taxon>Narnaviridae</taxon>
    </lineage>
</organism>
<sequence>MGLALPQGPASHDGVFAEMSAFTLWYNSNRKAPVVPSALSQYTSGTKYLSTKQVPSCLILRFAGSQTVSRHRELLLKSGFVLTERSRETGVTRDLTVKRTAEGVVSPSGSLAEILEESSRISDVLNQNDGELLDSDSEHSGSENEHVPSVLCEKEGKELIRFRKSCRYRIKYDDPWKIHAGRQLGNLLGSNPETVVWSGDGIRLQDPLPPRVLGPKWSGSGKTKIRFSQIADTDVKLHVIYAHTHWGARLKELCNEPNSPYKSWARTLRNRLNRFIRGATDPCMSRSQVESLFEDTSSSHKARAERLIELLKTVDGIFLQRYLSFPEEVWTWSRFDMFTLGNLSYLIGDEFLDGEMTEKALSISTAYSQLKATRKWFKEHSHRGTLKQALCDLSEIPHWCRQYVNVWKRADCSTGARRVYLFGILSQTRGCGTPPPLVLLQSKVKFLRTIGREPPPMSETFGKLRRAALSEVINGLPEEAFTGLRTKARVTVTTSSSWEKTRREGGTIEAARELLASLPIGEGIPVRDLDTGRIECYRQRSAFDSTGEVVFWLALDHTLRTPPDLLKQAFLTVVKEPGKARSVTKARACLKIVLDLVNKIVSVPLEKGLRSSASGMGKANHGWNLFCRLMSDDVRELVFRTESREENPYEGYVERTDTFADLFVVSTDYQEATDQMRHDMASDLGQAWMRKCGIPRLLRALVQKTCFEPREVFFYATGALKTIGIERPDMGLNVRSVRLVKGVLMGDPLTKVVLHLTNVVARRLAERLHDADFYDNFSNGMEAFETLRAAIAHPGDVTPPVHDEE</sequence>
<protein>
    <submittedName>
        <fullName evidence="1">RNA-dependent RNA polymerase</fullName>
    </submittedName>
</protein>
<dbReference type="EMBL" id="ON746433">
    <property type="protein sequence ID" value="UYL95381.1"/>
    <property type="molecule type" value="Genomic_RNA"/>
</dbReference>
<reference evidence="1" key="1">
    <citation type="submission" date="2022-05" db="EMBL/GenBank/DDBJ databases">
        <authorList>
            <person name="Cao W."/>
            <person name="Jia N."/>
            <person name="Lam T.T.-Y."/>
            <person name="Ni X."/>
            <person name="Liu J."/>
        </authorList>
    </citation>
    <scope>NUCLEOTIDE SEQUENCE</scope>
    <source>
        <strain evidence="1">TIGMIC 1</strain>
    </source>
</reference>
<proteinExistence type="predicted"/>